<proteinExistence type="predicted"/>
<evidence type="ECO:0000256" key="1">
    <source>
        <dbReference type="SAM" id="MobiDB-lite"/>
    </source>
</evidence>
<evidence type="ECO:0000313" key="2">
    <source>
        <dbReference type="EMBL" id="ANF96323.1"/>
    </source>
</evidence>
<accession>A0A172ZFN7</accession>
<dbReference type="OrthoDB" id="2679709at2"/>
<dbReference type="EMBL" id="CP013023">
    <property type="protein sequence ID" value="ANF96323.1"/>
    <property type="molecule type" value="Genomic_DNA"/>
</dbReference>
<dbReference type="RefSeq" id="WP_060534084.1">
    <property type="nucleotide sequence ID" value="NZ_CP013023.1"/>
</dbReference>
<reference evidence="3" key="1">
    <citation type="submission" date="2015-10" db="EMBL/GenBank/DDBJ databases">
        <title>Genome of Paenibacillus bovis sp. nov.</title>
        <authorList>
            <person name="Wu Z."/>
            <person name="Gao C."/>
            <person name="Liu Z."/>
            <person name="Zheng H."/>
        </authorList>
    </citation>
    <scope>NUCLEOTIDE SEQUENCE [LARGE SCALE GENOMIC DNA]</scope>
    <source>
        <strain evidence="3">BD3526</strain>
    </source>
</reference>
<dbReference type="Proteomes" id="UP000078148">
    <property type="component" value="Chromosome"/>
</dbReference>
<protein>
    <submittedName>
        <fullName evidence="2">Uncharacterized protein</fullName>
    </submittedName>
</protein>
<dbReference type="AlphaFoldDB" id="A0A172ZFN7"/>
<dbReference type="KEGG" id="pbv:AR543_10135"/>
<name>A0A172ZFN7_9BACL</name>
<organism evidence="2 3">
    <name type="scientific">Paenibacillus bovis</name>
    <dbReference type="NCBI Taxonomy" id="1616788"/>
    <lineage>
        <taxon>Bacteria</taxon>
        <taxon>Bacillati</taxon>
        <taxon>Bacillota</taxon>
        <taxon>Bacilli</taxon>
        <taxon>Bacillales</taxon>
        <taxon>Paenibacillaceae</taxon>
        <taxon>Paenibacillus</taxon>
    </lineage>
</organism>
<reference evidence="2 3" key="2">
    <citation type="journal article" date="2016" name="Int. J. Syst. Evol. Microbiol.">
        <title>Paenibacillus bovis sp. nov., isolated from raw yak (Bos grunniens) milk.</title>
        <authorList>
            <person name="Gao C."/>
            <person name="Han J."/>
            <person name="Liu Z."/>
            <person name="Xu X."/>
            <person name="Hang F."/>
            <person name="Wu Z."/>
        </authorList>
    </citation>
    <scope>NUCLEOTIDE SEQUENCE [LARGE SCALE GENOMIC DNA]</scope>
    <source>
        <strain evidence="2 3">BD3526</strain>
    </source>
</reference>
<gene>
    <name evidence="2" type="ORF">AR543_10135</name>
</gene>
<dbReference type="STRING" id="1616788.AR543_10135"/>
<evidence type="ECO:0000313" key="3">
    <source>
        <dbReference type="Proteomes" id="UP000078148"/>
    </source>
</evidence>
<feature type="region of interest" description="Disordered" evidence="1">
    <location>
        <begin position="30"/>
        <end position="63"/>
    </location>
</feature>
<keyword evidence="3" id="KW-1185">Reference proteome</keyword>
<sequence>MNMNHLYTIGLSTILLGTVLTGCSNQEPVPTPVSPAANSGTANPAASGEEAGNSSGEKSGEAGIAVQQDNSEAASADRPPTQTNEMLINGELSKHRAVLTEGEGYSLYVYEELQLKNNRLFMKSNPEYYAEIEPLPADFNLDELRQQGKKELAATSEVKEYSGDTIGEPLTDARLFLQAGNEKLLQNFVVWEPKGEQGFIFRMHQPLDPSGEQTIGGLFGPLVYDSLASVHEK</sequence>